<keyword evidence="1" id="KW-0472">Membrane</keyword>
<name>A0A2T0PXK2_9ACTN</name>
<keyword evidence="1" id="KW-0812">Transmembrane</keyword>
<reference evidence="2 3" key="1">
    <citation type="submission" date="2018-03" db="EMBL/GenBank/DDBJ databases">
        <title>Genomic Encyclopedia of Archaeal and Bacterial Type Strains, Phase II (KMG-II): from individual species to whole genera.</title>
        <authorList>
            <person name="Goeker M."/>
        </authorList>
    </citation>
    <scope>NUCLEOTIDE SEQUENCE [LARGE SCALE GENOMIC DNA]</scope>
    <source>
        <strain evidence="2 3">DSM 45601</strain>
    </source>
</reference>
<dbReference type="AlphaFoldDB" id="A0A2T0PXK2"/>
<keyword evidence="1" id="KW-1133">Transmembrane helix</keyword>
<comment type="caution">
    <text evidence="2">The sequence shown here is derived from an EMBL/GenBank/DDBJ whole genome shotgun (WGS) entry which is preliminary data.</text>
</comment>
<evidence type="ECO:0000256" key="1">
    <source>
        <dbReference type="SAM" id="Phobius"/>
    </source>
</evidence>
<keyword evidence="3" id="KW-1185">Reference proteome</keyword>
<dbReference type="OrthoDB" id="4337092at2"/>
<dbReference type="EMBL" id="PVZC01000008">
    <property type="protein sequence ID" value="PRX96168.1"/>
    <property type="molecule type" value="Genomic_DNA"/>
</dbReference>
<feature type="transmembrane region" description="Helical" evidence="1">
    <location>
        <begin position="27"/>
        <end position="54"/>
    </location>
</feature>
<gene>
    <name evidence="2" type="ORF">CLV72_108174</name>
</gene>
<organism evidence="2 3">
    <name type="scientific">Allonocardiopsis opalescens</name>
    <dbReference type="NCBI Taxonomy" id="1144618"/>
    <lineage>
        <taxon>Bacteria</taxon>
        <taxon>Bacillati</taxon>
        <taxon>Actinomycetota</taxon>
        <taxon>Actinomycetes</taxon>
        <taxon>Streptosporangiales</taxon>
        <taxon>Allonocardiopsis</taxon>
    </lineage>
</organism>
<evidence type="ECO:0000313" key="3">
    <source>
        <dbReference type="Proteomes" id="UP000237846"/>
    </source>
</evidence>
<accession>A0A2T0PXK2</accession>
<proteinExistence type="predicted"/>
<dbReference type="Proteomes" id="UP000237846">
    <property type="component" value="Unassembled WGS sequence"/>
</dbReference>
<evidence type="ECO:0000313" key="2">
    <source>
        <dbReference type="EMBL" id="PRX96168.1"/>
    </source>
</evidence>
<sequence>MVVAFVVSIVFLVRADANVDDAAYGYLALFLWFGIAAAFPVLLALGIPAAVMTLRVRRHKRLGRDAVHRGPGAGGQ</sequence>
<protein>
    <submittedName>
        <fullName evidence="2">Uncharacterized protein</fullName>
    </submittedName>
</protein>